<keyword evidence="2" id="KW-0732">Signal</keyword>
<sequence length="843" mass="94322">MFLMMHSIQLLFFLLLLHTAIATDEISDTGISVELKSISDSPSTVGACLLDREDELDFTEDVVPTGNFVSRLLKKLTKKRKKSNLFKKTKEKKKSNLFKETIEPKKTVKKKTKNDRKDKKKNDKEEEKLTKKEKKELASLLKPDEKLTKKEKKQKKLGPSIDLDASFFTSAKKKDKKENKVNEGDKIDHRAIHIRNSCKAPLNIYRTCYDRALDPSNDLEEDELRLQTPFSAPFIDDDEWLVSDSMYLVLTELSSDPTDGDCSDVLGFEELALKYLKVCSSKSEILLAVVHFCVNMECLRIVPPIFVKDNIGGEDTFSPLCVFIGNSTADETPMSGIQSSEKSVRTKSGEEIDVSTTAMKISVVFAFKKEFAKEVTDTSPNSRGLVHTPRFLASCSNGGFGMCCSGSAINSSGASPSAKCSGGCGSRRCKKKKPKKPKKKLRRGLIGSLIVPDLFDVEFIDAVNSYSDYDPVETRAVVQADNVGNVAICAVNRYIQDMIRPRVELEQSARAFKCRVYDEADCSKNEDIIREMDETRSFCEARGDSDYSSYFPTIAPSLHPTLNPMLDPTESPNSSPSTTPTNKPTTLPTLPPTTVSPTPEPTVVSQKPSRPPPNNPTSRPTLLTRKSDSLHAKYSSLMNLIGCLFISIRRFKFIRLPSSITQFPSYPLQLVILQRNPRFDQPMSPLSLPDTNRLVAPPMNPRLLPRPTPVPFDLPTPNPSVQPSRRPTTTPTLHPTSASPTPEPTVVSRKGNHQHNRPISPLSLPLTNRLVDPPMNPRLLLEIRQEVQPNGLHPYSPTCQLSENTYIPRFQISNVFLFGLKHRFSHLLHLLFLLAIKISNQMK</sequence>
<feature type="compositionally biased region" description="Basic and acidic residues" evidence="1">
    <location>
        <begin position="115"/>
        <end position="135"/>
    </location>
</feature>
<feature type="region of interest" description="Disordered" evidence="1">
    <location>
        <begin position="704"/>
        <end position="768"/>
    </location>
</feature>
<reference evidence="3 4" key="1">
    <citation type="journal article" date="2020" name="G3 (Bethesda)">
        <title>Improved Reference Genome for Cyclotella cryptica CCMP332, a Model for Cell Wall Morphogenesis, Salinity Adaptation, and Lipid Production in Diatoms (Bacillariophyta).</title>
        <authorList>
            <person name="Roberts W.R."/>
            <person name="Downey K.M."/>
            <person name="Ruck E.C."/>
            <person name="Traller J.C."/>
            <person name="Alverson A.J."/>
        </authorList>
    </citation>
    <scope>NUCLEOTIDE SEQUENCE [LARGE SCALE GENOMIC DNA]</scope>
    <source>
        <strain evidence="3 4">CCMP332</strain>
    </source>
</reference>
<feature type="compositionally biased region" description="Pro residues" evidence="1">
    <location>
        <begin position="704"/>
        <end position="720"/>
    </location>
</feature>
<organism evidence="3 4">
    <name type="scientific">Cyclotella cryptica</name>
    <dbReference type="NCBI Taxonomy" id="29204"/>
    <lineage>
        <taxon>Eukaryota</taxon>
        <taxon>Sar</taxon>
        <taxon>Stramenopiles</taxon>
        <taxon>Ochrophyta</taxon>
        <taxon>Bacillariophyta</taxon>
        <taxon>Coscinodiscophyceae</taxon>
        <taxon>Thalassiosirophycidae</taxon>
        <taxon>Stephanodiscales</taxon>
        <taxon>Stephanodiscaceae</taxon>
        <taxon>Cyclotella</taxon>
    </lineage>
</organism>
<protein>
    <submittedName>
        <fullName evidence="3">Uncharacterized protein</fullName>
    </submittedName>
</protein>
<feature type="compositionally biased region" description="Low complexity" evidence="1">
    <location>
        <begin position="721"/>
        <end position="740"/>
    </location>
</feature>
<feature type="chain" id="PRO_5044764638" evidence="2">
    <location>
        <begin position="23"/>
        <end position="843"/>
    </location>
</feature>
<evidence type="ECO:0000256" key="2">
    <source>
        <dbReference type="SAM" id="SignalP"/>
    </source>
</evidence>
<proteinExistence type="predicted"/>
<evidence type="ECO:0000256" key="1">
    <source>
        <dbReference type="SAM" id="MobiDB-lite"/>
    </source>
</evidence>
<evidence type="ECO:0000313" key="3">
    <source>
        <dbReference type="EMBL" id="KAL3787815.1"/>
    </source>
</evidence>
<feature type="region of interest" description="Disordered" evidence="1">
    <location>
        <begin position="97"/>
        <end position="135"/>
    </location>
</feature>
<feature type="compositionally biased region" description="Low complexity" evidence="1">
    <location>
        <begin position="568"/>
        <end position="605"/>
    </location>
</feature>
<evidence type="ECO:0000313" key="4">
    <source>
        <dbReference type="Proteomes" id="UP001516023"/>
    </source>
</evidence>
<feature type="region of interest" description="Disordered" evidence="1">
    <location>
        <begin position="559"/>
        <end position="625"/>
    </location>
</feature>
<comment type="caution">
    <text evidence="3">The sequence shown here is derived from an EMBL/GenBank/DDBJ whole genome shotgun (WGS) entry which is preliminary data.</text>
</comment>
<gene>
    <name evidence="3" type="ORF">HJC23_003564</name>
</gene>
<dbReference type="Proteomes" id="UP001516023">
    <property type="component" value="Unassembled WGS sequence"/>
</dbReference>
<accession>A0ABD3PN95</accession>
<keyword evidence="4" id="KW-1185">Reference proteome</keyword>
<feature type="signal peptide" evidence="2">
    <location>
        <begin position="1"/>
        <end position="22"/>
    </location>
</feature>
<dbReference type="AlphaFoldDB" id="A0ABD3PN95"/>
<dbReference type="EMBL" id="JABMIG020000168">
    <property type="protein sequence ID" value="KAL3787815.1"/>
    <property type="molecule type" value="Genomic_DNA"/>
</dbReference>
<name>A0ABD3PN95_9STRA</name>